<comment type="caution">
    <text evidence="3">The sequence shown here is derived from an EMBL/GenBank/DDBJ whole genome shotgun (WGS) entry which is preliminary data.</text>
</comment>
<evidence type="ECO:0000256" key="1">
    <source>
        <dbReference type="SAM" id="MobiDB-lite"/>
    </source>
</evidence>
<dbReference type="Pfam" id="PF01871">
    <property type="entry name" value="AMMECR1"/>
    <property type="match status" value="1"/>
</dbReference>
<feature type="region of interest" description="Disordered" evidence="1">
    <location>
        <begin position="391"/>
        <end position="423"/>
    </location>
</feature>
<sequence length="452" mass="49213">MIRRDEKKDVDGYRPVGPDGDFAKTSNDDDDDDEDGRGGGAANNNIVATTEMCDHCFDALLVVLLSEDDEHCDDDDVVDDDVQYAGDEVRDCGRGGGGARRGNDVMDTVEETDDTDTGRGSRTSNEEDVTTTTTASSTTNDDDDDECDDRDDAGDSSSSYYAPPAVDCPLFVTWSKLNHRHRHRSSHDRRRHCAPSPNVPDDDDEVEDDAYHRDDARCYDLRGCIGTLFPKSTLDVSLSEYAITSALYDRRFEPITADELPYLRVCVSLLIGYEECATCHDWIVGVHGIIIEFVVSDAVATTGGTMYGTTGKGVRGGCTGGGTCTTYTATYLPEVAIERGWDREEAVISLVRKSGYRGAVTSDLLSSIRCTRYRTSACHASYREYCRRGRSGARRRMRRGRRARYDDAAGGSSSTRNGGGGGGDVVVVGAADGGAMIRRRSRISMGPSCINL</sequence>
<dbReference type="AlphaFoldDB" id="A0ABD3RF93"/>
<dbReference type="Gene3D" id="3.30.1490.150">
    <property type="entry name" value="Hypothetical protein ph0010, domain 2"/>
    <property type="match status" value="1"/>
</dbReference>
<feature type="compositionally biased region" description="Basic residues" evidence="1">
    <location>
        <begin position="391"/>
        <end position="402"/>
    </location>
</feature>
<feature type="compositionally biased region" description="Basic and acidic residues" evidence="1">
    <location>
        <begin position="1"/>
        <end position="12"/>
    </location>
</feature>
<accession>A0ABD3RF93</accession>
<dbReference type="InterPro" id="IPR036071">
    <property type="entry name" value="AMMECR1_dom_sf"/>
</dbReference>
<protein>
    <recommendedName>
        <fullName evidence="2">AMMECR1 domain-containing protein</fullName>
    </recommendedName>
</protein>
<proteinExistence type="predicted"/>
<dbReference type="PANTHER" id="PTHR13016">
    <property type="entry name" value="AMMECR1 HOMOLOG"/>
    <property type="match status" value="1"/>
</dbReference>
<feature type="domain" description="AMMECR1" evidence="2">
    <location>
        <begin position="125"/>
        <end position="389"/>
    </location>
</feature>
<feature type="region of interest" description="Disordered" evidence="1">
    <location>
        <begin position="185"/>
        <end position="207"/>
    </location>
</feature>
<dbReference type="EMBL" id="JALLPB020000329">
    <property type="protein sequence ID" value="KAL3810436.1"/>
    <property type="molecule type" value="Genomic_DNA"/>
</dbReference>
<dbReference type="Gene3D" id="3.30.700.20">
    <property type="entry name" value="Hypothetical protein ph0010, domain 1"/>
    <property type="match status" value="1"/>
</dbReference>
<dbReference type="InterPro" id="IPR002733">
    <property type="entry name" value="AMMECR1_domain"/>
</dbReference>
<reference evidence="3 4" key="1">
    <citation type="submission" date="2024-10" db="EMBL/GenBank/DDBJ databases">
        <title>Updated reference genomes for cyclostephanoid diatoms.</title>
        <authorList>
            <person name="Roberts W.R."/>
            <person name="Alverson A.J."/>
        </authorList>
    </citation>
    <scope>NUCLEOTIDE SEQUENCE [LARGE SCALE GENOMIC DNA]</scope>
    <source>
        <strain evidence="3 4">AJA228-03</strain>
    </source>
</reference>
<dbReference type="InterPro" id="IPR027485">
    <property type="entry name" value="AMMECR1_N"/>
</dbReference>
<keyword evidence="4" id="KW-1185">Reference proteome</keyword>
<dbReference type="PROSITE" id="PS51112">
    <property type="entry name" value="AMMECR1"/>
    <property type="match status" value="1"/>
</dbReference>
<feature type="region of interest" description="Disordered" evidence="1">
    <location>
        <begin position="1"/>
        <end position="44"/>
    </location>
</feature>
<dbReference type="Proteomes" id="UP001530377">
    <property type="component" value="Unassembled WGS sequence"/>
</dbReference>
<organism evidence="3 4">
    <name type="scientific">Cyclostephanos tholiformis</name>
    <dbReference type="NCBI Taxonomy" id="382380"/>
    <lineage>
        <taxon>Eukaryota</taxon>
        <taxon>Sar</taxon>
        <taxon>Stramenopiles</taxon>
        <taxon>Ochrophyta</taxon>
        <taxon>Bacillariophyta</taxon>
        <taxon>Coscinodiscophyceae</taxon>
        <taxon>Thalassiosirophycidae</taxon>
        <taxon>Stephanodiscales</taxon>
        <taxon>Stephanodiscaceae</taxon>
        <taxon>Cyclostephanos</taxon>
    </lineage>
</organism>
<feature type="compositionally biased region" description="Low complexity" evidence="1">
    <location>
        <begin position="130"/>
        <end position="139"/>
    </location>
</feature>
<gene>
    <name evidence="3" type="ORF">ACHAXA_006583</name>
</gene>
<dbReference type="SUPFAM" id="SSF143447">
    <property type="entry name" value="AMMECR1-like"/>
    <property type="match status" value="1"/>
</dbReference>
<feature type="compositionally biased region" description="Acidic residues" evidence="1">
    <location>
        <begin position="140"/>
        <end position="154"/>
    </location>
</feature>
<dbReference type="InterPro" id="IPR023473">
    <property type="entry name" value="AMMECR1"/>
</dbReference>
<name>A0ABD3RF93_9STRA</name>
<dbReference type="PANTHER" id="PTHR13016:SF0">
    <property type="entry name" value="AMME SYNDROME CANDIDATE GENE 1 PROTEIN"/>
    <property type="match status" value="1"/>
</dbReference>
<feature type="region of interest" description="Disordered" evidence="1">
    <location>
        <begin position="87"/>
        <end position="161"/>
    </location>
</feature>
<evidence type="ECO:0000313" key="4">
    <source>
        <dbReference type="Proteomes" id="UP001530377"/>
    </source>
</evidence>
<evidence type="ECO:0000313" key="3">
    <source>
        <dbReference type="EMBL" id="KAL3810436.1"/>
    </source>
</evidence>
<evidence type="ECO:0000259" key="2">
    <source>
        <dbReference type="PROSITE" id="PS51112"/>
    </source>
</evidence>